<protein>
    <recommendedName>
        <fullName evidence="1">DUF6824 domain-containing protein</fullName>
    </recommendedName>
</protein>
<evidence type="ECO:0000259" key="1">
    <source>
        <dbReference type="Pfam" id="PF20710"/>
    </source>
</evidence>
<dbReference type="InterPro" id="IPR049227">
    <property type="entry name" value="DUF6824"/>
</dbReference>
<reference evidence="2" key="2">
    <citation type="submission" date="2021-04" db="EMBL/GenBank/DDBJ databases">
        <authorList>
            <person name="Podell S."/>
        </authorList>
    </citation>
    <scope>NUCLEOTIDE SEQUENCE</scope>
    <source>
        <strain evidence="2">Hildebrandi</strain>
    </source>
</reference>
<dbReference type="Proteomes" id="UP000693970">
    <property type="component" value="Unassembled WGS sequence"/>
</dbReference>
<evidence type="ECO:0000313" key="2">
    <source>
        <dbReference type="EMBL" id="KAG7349835.1"/>
    </source>
</evidence>
<organism evidence="2 3">
    <name type="scientific">Nitzschia inconspicua</name>
    <dbReference type="NCBI Taxonomy" id="303405"/>
    <lineage>
        <taxon>Eukaryota</taxon>
        <taxon>Sar</taxon>
        <taxon>Stramenopiles</taxon>
        <taxon>Ochrophyta</taxon>
        <taxon>Bacillariophyta</taxon>
        <taxon>Bacillariophyceae</taxon>
        <taxon>Bacillariophycidae</taxon>
        <taxon>Bacillariales</taxon>
        <taxon>Bacillariaceae</taxon>
        <taxon>Nitzschia</taxon>
    </lineage>
</organism>
<sequence>MKESSAGTQPGAKVSRVSFDPEAVDDLLSRELRQLSFQQRSVIQEEIHGVRDAAINETPETIQEALREMSHELDNVLPVSEKTAYLHAKSLNASYVTGSDFQLRFLRSTLFDAPHAARKLVGFLDLLLEYYGRVALQRPIRLSDLGKDAMDVLRAGQTMQMLPFRDRSGRRIFTVVGDFGLHYDYDTRVKVYLYMFSAASDDIETQRRGIVFVIWPGPTNDLQLSFPDPKENATGAKIFASAPIRICAMHFCLRDGPVARFIRACLTLMVGKDNWSRIRFDAGEGTEILYKLMGYGIPVDLLPLTDSGNVKTKQLMQWIKIRKAIEVDIEKFGSTTIIECPFKHDVIIRFGKAYTDHPGTIMFRSILERHYEEHYMAASKESKVAVTWKIVEEVQKKGGRFLVWDNRGWWVQINDRAVIRAKVAVSMKDHTKRIQALQNVQSPQCSTYKFERQDLRKRKRYQGGSSDSQCCGHGCDPDGVF</sequence>
<gene>
    <name evidence="2" type="ORF">IV203_012432</name>
</gene>
<dbReference type="Pfam" id="PF20710">
    <property type="entry name" value="DUF6824"/>
    <property type="match status" value="1"/>
</dbReference>
<name>A0A9K3KTW4_9STRA</name>
<reference evidence="2" key="1">
    <citation type="journal article" date="2021" name="Sci. Rep.">
        <title>Diploid genomic architecture of Nitzschia inconspicua, an elite biomass production diatom.</title>
        <authorList>
            <person name="Oliver A."/>
            <person name="Podell S."/>
            <person name="Pinowska A."/>
            <person name="Traller J.C."/>
            <person name="Smith S.R."/>
            <person name="McClure R."/>
            <person name="Beliaev A."/>
            <person name="Bohutskyi P."/>
            <person name="Hill E.A."/>
            <person name="Rabines A."/>
            <person name="Zheng H."/>
            <person name="Allen L.Z."/>
            <person name="Kuo A."/>
            <person name="Grigoriev I.V."/>
            <person name="Allen A.E."/>
            <person name="Hazlebeck D."/>
            <person name="Allen E.E."/>
        </authorList>
    </citation>
    <scope>NUCLEOTIDE SEQUENCE</scope>
    <source>
        <strain evidence="2">Hildebrandi</strain>
    </source>
</reference>
<evidence type="ECO:0000313" key="3">
    <source>
        <dbReference type="Proteomes" id="UP000693970"/>
    </source>
</evidence>
<feature type="domain" description="DUF6824" evidence="1">
    <location>
        <begin position="345"/>
        <end position="427"/>
    </location>
</feature>
<keyword evidence="3" id="KW-1185">Reference proteome</keyword>
<dbReference type="OrthoDB" id="75724at2759"/>
<proteinExistence type="predicted"/>
<comment type="caution">
    <text evidence="2">The sequence shown here is derived from an EMBL/GenBank/DDBJ whole genome shotgun (WGS) entry which is preliminary data.</text>
</comment>
<accession>A0A9K3KTW4</accession>
<dbReference type="EMBL" id="JAGRRH010000019">
    <property type="protein sequence ID" value="KAG7349835.1"/>
    <property type="molecule type" value="Genomic_DNA"/>
</dbReference>
<dbReference type="AlphaFoldDB" id="A0A9K3KTW4"/>